<protein>
    <submittedName>
        <fullName evidence="2">Uncharacterized protein</fullName>
    </submittedName>
</protein>
<reference evidence="2" key="1">
    <citation type="submission" date="2020-11" db="EMBL/GenBank/DDBJ databases">
        <title>Complete genome sequence of a novel pathogenic Methylobacterium strain isolated from rice in Vietnam.</title>
        <authorList>
            <person name="Lai K."/>
            <person name="Okazaki S."/>
            <person name="Higashi K."/>
            <person name="Mori H."/>
            <person name="Toyoda A."/>
            <person name="Kurokawa K."/>
        </authorList>
    </citation>
    <scope>NUCLEOTIDE SEQUENCE</scope>
    <source>
        <strain evidence="2">VL1</strain>
    </source>
</reference>
<evidence type="ECO:0000256" key="1">
    <source>
        <dbReference type="SAM" id="MobiDB-lite"/>
    </source>
</evidence>
<name>A0A8H8WSM8_9HYPH</name>
<sequence>MVYIIDTDNWTVAQVQEFADKANEFTDAVNASGEPWLDAMKRIAPQTDVIFAVWREPSTWRGADFGIIKGAGKLQLMSQAKRSQALRMIHIRLLDYDVAEMHWEQFGDGRAQNQRPGHLLSEHLTTDR</sequence>
<dbReference type="RefSeq" id="WP_207182531.1">
    <property type="nucleotide sequence ID" value="NZ_AP024145.1"/>
</dbReference>
<gene>
    <name evidence="2" type="ORF">mvi_20090</name>
</gene>
<dbReference type="AlphaFoldDB" id="A0A8H8WSM8"/>
<organism evidence="2 3">
    <name type="scientific">Methylobacterium indicum</name>
    <dbReference type="NCBI Taxonomy" id="1775910"/>
    <lineage>
        <taxon>Bacteria</taxon>
        <taxon>Pseudomonadati</taxon>
        <taxon>Pseudomonadota</taxon>
        <taxon>Alphaproteobacteria</taxon>
        <taxon>Hyphomicrobiales</taxon>
        <taxon>Methylobacteriaceae</taxon>
        <taxon>Methylobacterium</taxon>
    </lineage>
</organism>
<dbReference type="Proteomes" id="UP000663508">
    <property type="component" value="Chromosome"/>
</dbReference>
<feature type="region of interest" description="Disordered" evidence="1">
    <location>
        <begin position="109"/>
        <end position="128"/>
    </location>
</feature>
<dbReference type="KEGG" id="mind:mvi_20090"/>
<evidence type="ECO:0000313" key="2">
    <source>
        <dbReference type="EMBL" id="BCM83548.1"/>
    </source>
</evidence>
<proteinExistence type="predicted"/>
<accession>A0A8H8WSM8</accession>
<evidence type="ECO:0000313" key="3">
    <source>
        <dbReference type="Proteomes" id="UP000663508"/>
    </source>
</evidence>
<dbReference type="EMBL" id="AP024145">
    <property type="protein sequence ID" value="BCM83548.1"/>
    <property type="molecule type" value="Genomic_DNA"/>
</dbReference>